<feature type="transmembrane region" description="Helical" evidence="2">
    <location>
        <begin position="228"/>
        <end position="245"/>
    </location>
</feature>
<feature type="transmembrane region" description="Helical" evidence="2">
    <location>
        <begin position="30"/>
        <end position="47"/>
    </location>
</feature>
<feature type="region of interest" description="Disordered" evidence="1">
    <location>
        <begin position="331"/>
        <end position="350"/>
    </location>
</feature>
<dbReference type="EMBL" id="JACAZH010000038">
    <property type="protein sequence ID" value="KAF7335966.1"/>
    <property type="molecule type" value="Genomic_DNA"/>
</dbReference>
<dbReference type="AlphaFoldDB" id="A0A8H7CGY6"/>
<evidence type="ECO:0000256" key="1">
    <source>
        <dbReference type="SAM" id="MobiDB-lite"/>
    </source>
</evidence>
<feature type="transmembrane region" description="Helical" evidence="2">
    <location>
        <begin position="59"/>
        <end position="83"/>
    </location>
</feature>
<keyword evidence="2" id="KW-0472">Membrane</keyword>
<feature type="transmembrane region" description="Helical" evidence="2">
    <location>
        <begin position="127"/>
        <end position="149"/>
    </location>
</feature>
<evidence type="ECO:0000256" key="2">
    <source>
        <dbReference type="SAM" id="Phobius"/>
    </source>
</evidence>
<keyword evidence="2" id="KW-0812">Transmembrane</keyword>
<feature type="transmembrane region" description="Helical" evidence="2">
    <location>
        <begin position="182"/>
        <end position="202"/>
    </location>
</feature>
<accession>A0A8H7CGY6</accession>
<organism evidence="3 4">
    <name type="scientific">Mycena sanguinolenta</name>
    <dbReference type="NCBI Taxonomy" id="230812"/>
    <lineage>
        <taxon>Eukaryota</taxon>
        <taxon>Fungi</taxon>
        <taxon>Dikarya</taxon>
        <taxon>Basidiomycota</taxon>
        <taxon>Agaricomycotina</taxon>
        <taxon>Agaricomycetes</taxon>
        <taxon>Agaricomycetidae</taxon>
        <taxon>Agaricales</taxon>
        <taxon>Marasmiineae</taxon>
        <taxon>Mycenaceae</taxon>
        <taxon>Mycena</taxon>
    </lineage>
</organism>
<gene>
    <name evidence="3" type="ORF">MSAN_02310000</name>
</gene>
<name>A0A8H7CGY6_9AGAR</name>
<evidence type="ECO:0000313" key="4">
    <source>
        <dbReference type="Proteomes" id="UP000623467"/>
    </source>
</evidence>
<reference evidence="3" key="1">
    <citation type="submission" date="2020-05" db="EMBL/GenBank/DDBJ databases">
        <title>Mycena genomes resolve the evolution of fungal bioluminescence.</title>
        <authorList>
            <person name="Tsai I.J."/>
        </authorList>
    </citation>
    <scope>NUCLEOTIDE SEQUENCE</scope>
    <source>
        <strain evidence="3">160909Yilan</strain>
    </source>
</reference>
<feature type="transmembrane region" description="Helical" evidence="2">
    <location>
        <begin position="251"/>
        <end position="272"/>
    </location>
</feature>
<keyword evidence="4" id="KW-1185">Reference proteome</keyword>
<keyword evidence="2" id="KW-1133">Transmembrane helix</keyword>
<protein>
    <submittedName>
        <fullName evidence="3">Uncharacterized protein</fullName>
    </submittedName>
</protein>
<dbReference type="Proteomes" id="UP000623467">
    <property type="component" value="Unassembled WGS sequence"/>
</dbReference>
<dbReference type="OrthoDB" id="10332386at2759"/>
<proteinExistence type="predicted"/>
<feature type="transmembrane region" description="Helical" evidence="2">
    <location>
        <begin position="95"/>
        <end position="115"/>
    </location>
</feature>
<evidence type="ECO:0000313" key="3">
    <source>
        <dbReference type="EMBL" id="KAF7335966.1"/>
    </source>
</evidence>
<sequence length="350" mass="38498">MANTTELPNPFTPLAFLPPTLASQFEQSRYLYAATLGAYIWDIGLNLGNDYSLLFKYRIHFPTIVYFLSRAVTFAFILTSFIYEVSPIENCKALALSWAICAVLSQTTTAMLFYLRVTAVWHPNKIIYGVFAVLLIAIPCASMTAPLGVRSAHIGPTKQCITTSVPAYIEVSAIMPLVNDTAIFLAITYRILSNTIAANSLWGRLRIFFGGKGGSALSQALLQSGQHFYLVAVAANVTLLIAVKLPQLSPVYHAVFTVPGLSLINAMACLVFRRIKFGRISSDGTTKTQATTGLDSDYQRRLPLHYRRTDPTTTDFGTTFPLDVRVQREVDKFDDGGDASHEDSKSTTLP</sequence>
<comment type="caution">
    <text evidence="3">The sequence shown here is derived from an EMBL/GenBank/DDBJ whole genome shotgun (WGS) entry which is preliminary data.</text>
</comment>